<dbReference type="Proteomes" id="UP000231581">
    <property type="component" value="Unassembled WGS sequence"/>
</dbReference>
<feature type="domain" description="Tyr recombinase" evidence="2">
    <location>
        <begin position="1"/>
        <end position="90"/>
    </location>
</feature>
<name>A0A2H0BRZ8_9BACT</name>
<dbReference type="AlphaFoldDB" id="A0A2H0BRZ8"/>
<dbReference type="Pfam" id="PF00589">
    <property type="entry name" value="Phage_integrase"/>
    <property type="match status" value="1"/>
</dbReference>
<gene>
    <name evidence="3" type="ORF">COX00_03055</name>
</gene>
<dbReference type="Gene3D" id="1.10.443.10">
    <property type="entry name" value="Intergrase catalytic core"/>
    <property type="match status" value="1"/>
</dbReference>
<keyword evidence="1" id="KW-0233">DNA recombination</keyword>
<evidence type="ECO:0000313" key="3">
    <source>
        <dbReference type="EMBL" id="PIP60442.1"/>
    </source>
</evidence>
<dbReference type="GO" id="GO:0003677">
    <property type="term" value="F:DNA binding"/>
    <property type="evidence" value="ECO:0007669"/>
    <property type="project" value="InterPro"/>
</dbReference>
<protein>
    <recommendedName>
        <fullName evidence="2">Tyr recombinase domain-containing protein</fullName>
    </recommendedName>
</protein>
<comment type="caution">
    <text evidence="3">The sequence shown here is derived from an EMBL/GenBank/DDBJ whole genome shotgun (WGS) entry which is preliminary data.</text>
</comment>
<dbReference type="InterPro" id="IPR013762">
    <property type="entry name" value="Integrase-like_cat_sf"/>
</dbReference>
<dbReference type="InterPro" id="IPR002104">
    <property type="entry name" value="Integrase_catalytic"/>
</dbReference>
<sequence>MQKHKLLLSLSYGAGLRVSEVISLKVQDLDLEELTVHIKLAKAQEDRISIIPESLVADLENLVAGKSTNDFVFASERGGVLTTRTAQKNF</sequence>
<evidence type="ECO:0000313" key="4">
    <source>
        <dbReference type="Proteomes" id="UP000231581"/>
    </source>
</evidence>
<dbReference type="SUPFAM" id="SSF56349">
    <property type="entry name" value="DNA breaking-rejoining enzymes"/>
    <property type="match status" value="1"/>
</dbReference>
<proteinExistence type="predicted"/>
<evidence type="ECO:0000259" key="2">
    <source>
        <dbReference type="PROSITE" id="PS51898"/>
    </source>
</evidence>
<dbReference type="GO" id="GO:0015074">
    <property type="term" value="P:DNA integration"/>
    <property type="evidence" value="ECO:0007669"/>
    <property type="project" value="InterPro"/>
</dbReference>
<accession>A0A2H0BRZ8</accession>
<dbReference type="EMBL" id="PCSZ01000062">
    <property type="protein sequence ID" value="PIP60442.1"/>
    <property type="molecule type" value="Genomic_DNA"/>
</dbReference>
<evidence type="ECO:0000256" key="1">
    <source>
        <dbReference type="ARBA" id="ARBA00023172"/>
    </source>
</evidence>
<dbReference type="GO" id="GO:0006310">
    <property type="term" value="P:DNA recombination"/>
    <property type="evidence" value="ECO:0007669"/>
    <property type="project" value="UniProtKB-KW"/>
</dbReference>
<dbReference type="PROSITE" id="PS51898">
    <property type="entry name" value="TYR_RECOMBINASE"/>
    <property type="match status" value="1"/>
</dbReference>
<reference evidence="3 4" key="1">
    <citation type="submission" date="2017-09" db="EMBL/GenBank/DDBJ databases">
        <title>Depth-based differentiation of microbial function through sediment-hosted aquifers and enrichment of novel symbionts in the deep terrestrial subsurface.</title>
        <authorList>
            <person name="Probst A.J."/>
            <person name="Ladd B."/>
            <person name="Jarett J.K."/>
            <person name="Geller-Mcgrath D.E."/>
            <person name="Sieber C.M."/>
            <person name="Emerson J.B."/>
            <person name="Anantharaman K."/>
            <person name="Thomas B.C."/>
            <person name="Malmstrom R."/>
            <person name="Stieglmeier M."/>
            <person name="Klingl A."/>
            <person name="Woyke T."/>
            <person name="Ryan C.M."/>
            <person name="Banfield J.F."/>
        </authorList>
    </citation>
    <scope>NUCLEOTIDE SEQUENCE [LARGE SCALE GENOMIC DNA]</scope>
    <source>
        <strain evidence="3">CG22_combo_CG10-13_8_21_14_all_47_17</strain>
    </source>
</reference>
<organism evidence="3 4">
    <name type="scientific">Candidatus Uhrbacteria bacterium CG22_combo_CG10-13_8_21_14_all_47_17</name>
    <dbReference type="NCBI Taxonomy" id="1975041"/>
    <lineage>
        <taxon>Bacteria</taxon>
        <taxon>Candidatus Uhriibacteriota</taxon>
    </lineage>
</organism>
<dbReference type="InterPro" id="IPR011010">
    <property type="entry name" value="DNA_brk_join_enz"/>
</dbReference>